<evidence type="ECO:0000256" key="2">
    <source>
        <dbReference type="ARBA" id="ARBA00007951"/>
    </source>
</evidence>
<sequence length="437" mass="50160">MKKIFWLFLILVCNVQLFAQQGYQPSEENLKSRTEFQDEKFGMFIHWGLYSMLGDGEWVMNNRNINWKEYEKLASAFYPSRFDAAAWVSAAKAAGMKYICFTTRHHDGFSMFKTKYSDYNVVDATPFKRDIVKALAEECKKQGLKLHLYYSHLDWRRDDYYPIGKTGLIGRTGQGTGRTTHGKWSDYMNFMNNQLTELLTNYGPIGAIWFDGYWDKDQDPTWDWNLGGQYELIHKLQPGCMIGNNHHSTPLPGEDFQMFERDLPGENTAGLSGQTISRLPLETCETMNRNWGYDITDNNYKTTKEFIHFLVKAAGNNANLLINVGPQPNGEIPATAVQRLKEVGEWMKVYGETIYGTRGGVVPVRDWGVTTQKGNKLFVHILNLKDKALFLPVTNKVKNAVLFKNKTAIKFKQDKEGVLLYLTEAPTDVDYVVELSF</sequence>
<feature type="site" description="May be important for catalysis" evidence="7">
    <location>
        <position position="284"/>
    </location>
</feature>
<dbReference type="OrthoDB" id="1389336at2"/>
<evidence type="ECO:0000256" key="6">
    <source>
        <dbReference type="ARBA" id="ARBA00023295"/>
    </source>
</evidence>
<evidence type="ECO:0000256" key="5">
    <source>
        <dbReference type="ARBA" id="ARBA00022801"/>
    </source>
</evidence>
<keyword evidence="5" id="KW-0378">Hydrolase</keyword>
<evidence type="ECO:0000256" key="8">
    <source>
        <dbReference type="SAM" id="SignalP"/>
    </source>
</evidence>
<evidence type="ECO:0000256" key="4">
    <source>
        <dbReference type="ARBA" id="ARBA00022729"/>
    </source>
</evidence>
<dbReference type="InterPro" id="IPR057739">
    <property type="entry name" value="Glyco_hydro_29_N"/>
</dbReference>
<dbReference type="InterPro" id="IPR000933">
    <property type="entry name" value="Glyco_hydro_29"/>
</dbReference>
<dbReference type="GO" id="GO:0016139">
    <property type="term" value="P:glycoside catabolic process"/>
    <property type="evidence" value="ECO:0007669"/>
    <property type="project" value="TreeGrafter"/>
</dbReference>
<feature type="domain" description="Glycoside hydrolase family 29 N-terminal" evidence="9">
    <location>
        <begin position="15"/>
        <end position="352"/>
    </location>
</feature>
<comment type="similarity">
    <text evidence="2">Belongs to the glycosyl hydrolase 29 family.</text>
</comment>
<gene>
    <name evidence="10" type="ORF">SAMN05444405_11815</name>
</gene>
<dbReference type="AlphaFoldDB" id="A0A1M5FVD6"/>
<dbReference type="PRINTS" id="PR00741">
    <property type="entry name" value="GLHYDRLASE29"/>
</dbReference>
<keyword evidence="11" id="KW-1185">Reference proteome</keyword>
<name>A0A1M5FVD6_9BACE</name>
<evidence type="ECO:0000313" key="11">
    <source>
        <dbReference type="Proteomes" id="UP000184509"/>
    </source>
</evidence>
<dbReference type="InterPro" id="IPR017853">
    <property type="entry name" value="GH"/>
</dbReference>
<dbReference type="EMBL" id="FQTV01000018">
    <property type="protein sequence ID" value="SHF95426.1"/>
    <property type="molecule type" value="Genomic_DNA"/>
</dbReference>
<dbReference type="PANTHER" id="PTHR10030">
    <property type="entry name" value="ALPHA-L-FUCOSIDASE"/>
    <property type="match status" value="1"/>
</dbReference>
<dbReference type="SUPFAM" id="SSF51445">
    <property type="entry name" value="(Trans)glycosidases"/>
    <property type="match status" value="1"/>
</dbReference>
<dbReference type="Pfam" id="PF01120">
    <property type="entry name" value="Alpha_L_fucos"/>
    <property type="match status" value="1"/>
</dbReference>
<accession>A0A1M5FVD6</accession>
<evidence type="ECO:0000256" key="7">
    <source>
        <dbReference type="PIRSR" id="PIRSR001092-1"/>
    </source>
</evidence>
<dbReference type="RefSeq" id="WP_073403577.1">
    <property type="nucleotide sequence ID" value="NZ_FQTV01000018.1"/>
</dbReference>
<organism evidence="10 11">
    <name type="scientific">Bacteroides luti</name>
    <dbReference type="NCBI Taxonomy" id="1297750"/>
    <lineage>
        <taxon>Bacteria</taxon>
        <taxon>Pseudomonadati</taxon>
        <taxon>Bacteroidota</taxon>
        <taxon>Bacteroidia</taxon>
        <taxon>Bacteroidales</taxon>
        <taxon>Bacteroidaceae</taxon>
        <taxon>Bacteroides</taxon>
    </lineage>
</organism>
<dbReference type="SMART" id="SM00812">
    <property type="entry name" value="Alpha_L_fucos"/>
    <property type="match status" value="1"/>
</dbReference>
<dbReference type="PANTHER" id="PTHR10030:SF37">
    <property type="entry name" value="ALPHA-L-FUCOSIDASE-RELATED"/>
    <property type="match status" value="1"/>
</dbReference>
<dbReference type="Gene3D" id="3.20.20.80">
    <property type="entry name" value="Glycosidases"/>
    <property type="match status" value="1"/>
</dbReference>
<dbReference type="InterPro" id="IPR016286">
    <property type="entry name" value="FUC_metazoa-typ"/>
</dbReference>
<evidence type="ECO:0000313" key="10">
    <source>
        <dbReference type="EMBL" id="SHF95426.1"/>
    </source>
</evidence>
<comment type="function">
    <text evidence="1">Alpha-L-fucosidase is responsible for hydrolyzing the alpha-1,6-linked fucose joined to the reducing-end N-acetylglucosamine of the carbohydrate moieties of glycoproteins.</text>
</comment>
<evidence type="ECO:0000256" key="3">
    <source>
        <dbReference type="ARBA" id="ARBA00012662"/>
    </source>
</evidence>
<feature type="chain" id="PRO_5013177749" description="alpha-L-fucosidase" evidence="8">
    <location>
        <begin position="20"/>
        <end position="437"/>
    </location>
</feature>
<reference evidence="11" key="1">
    <citation type="submission" date="2016-11" db="EMBL/GenBank/DDBJ databases">
        <authorList>
            <person name="Varghese N."/>
            <person name="Submissions S."/>
        </authorList>
    </citation>
    <scope>NUCLEOTIDE SEQUENCE [LARGE SCALE GENOMIC DNA]</scope>
    <source>
        <strain evidence="11">DSM 26991</strain>
    </source>
</reference>
<keyword evidence="4 8" id="KW-0732">Signal</keyword>
<feature type="signal peptide" evidence="8">
    <location>
        <begin position="1"/>
        <end position="19"/>
    </location>
</feature>
<dbReference type="GO" id="GO:0006004">
    <property type="term" value="P:fucose metabolic process"/>
    <property type="evidence" value="ECO:0007669"/>
    <property type="project" value="InterPro"/>
</dbReference>
<dbReference type="EC" id="3.2.1.51" evidence="3"/>
<keyword evidence="6" id="KW-0326">Glycosidase</keyword>
<dbReference type="GO" id="GO:0005764">
    <property type="term" value="C:lysosome"/>
    <property type="evidence" value="ECO:0007669"/>
    <property type="project" value="TreeGrafter"/>
</dbReference>
<dbReference type="STRING" id="1297750.SAMN05444405_11815"/>
<dbReference type="PIRSF" id="PIRSF001092">
    <property type="entry name" value="Alpha-L-fucosidase"/>
    <property type="match status" value="1"/>
</dbReference>
<proteinExistence type="inferred from homology"/>
<protein>
    <recommendedName>
        <fullName evidence="3">alpha-L-fucosidase</fullName>
        <ecNumber evidence="3">3.2.1.51</ecNumber>
    </recommendedName>
</protein>
<dbReference type="GO" id="GO:0004560">
    <property type="term" value="F:alpha-L-fucosidase activity"/>
    <property type="evidence" value="ECO:0007669"/>
    <property type="project" value="InterPro"/>
</dbReference>
<evidence type="ECO:0000256" key="1">
    <source>
        <dbReference type="ARBA" id="ARBA00004071"/>
    </source>
</evidence>
<evidence type="ECO:0000259" key="9">
    <source>
        <dbReference type="Pfam" id="PF01120"/>
    </source>
</evidence>
<dbReference type="Proteomes" id="UP000184509">
    <property type="component" value="Unassembled WGS sequence"/>
</dbReference>